<comment type="cofactor">
    <cofactor evidence="1">
        <name>FMN</name>
        <dbReference type="ChEBI" id="CHEBI:58210"/>
    </cofactor>
</comment>
<evidence type="ECO:0000256" key="8">
    <source>
        <dbReference type="ARBA" id="ARBA00023014"/>
    </source>
</evidence>
<comment type="caution">
    <text evidence="10">The sequence shown here is derived from an EMBL/GenBank/DDBJ whole genome shotgun (WGS) entry which is preliminary data.</text>
</comment>
<comment type="cofactor">
    <cofactor evidence="2">
        <name>[4Fe-4S] cluster</name>
        <dbReference type="ChEBI" id="CHEBI:49883"/>
    </cofactor>
</comment>
<dbReference type="EMBL" id="WKPI01000027">
    <property type="protein sequence ID" value="MSC34127.1"/>
    <property type="molecule type" value="Genomic_DNA"/>
</dbReference>
<dbReference type="InterPro" id="IPR013785">
    <property type="entry name" value="Aldolase_TIM"/>
</dbReference>
<protein>
    <submittedName>
        <fullName evidence="10">NADH:flavin oxidoreductase</fullName>
    </submittedName>
</protein>
<evidence type="ECO:0000256" key="1">
    <source>
        <dbReference type="ARBA" id="ARBA00001917"/>
    </source>
</evidence>
<feature type="domain" description="NADH:flavin oxidoreductase/NADH oxidase N-terminal" evidence="9">
    <location>
        <begin position="7"/>
        <end position="333"/>
    </location>
</feature>
<dbReference type="InterPro" id="IPR001155">
    <property type="entry name" value="OxRdtase_FMN_N"/>
</dbReference>
<dbReference type="GO" id="GO:0010181">
    <property type="term" value="F:FMN binding"/>
    <property type="evidence" value="ECO:0007669"/>
    <property type="project" value="InterPro"/>
</dbReference>
<keyword evidence="8" id="KW-0411">Iron-sulfur</keyword>
<dbReference type="PANTHER" id="PTHR42917:SF2">
    <property type="entry name" value="2,4-DIENOYL-COA REDUCTASE [(2E)-ENOYL-COA-PRODUCING]"/>
    <property type="match status" value="1"/>
</dbReference>
<dbReference type="EMBL" id="WKPJ01000025">
    <property type="protein sequence ID" value="MSA90397.1"/>
    <property type="molecule type" value="Genomic_DNA"/>
</dbReference>
<evidence type="ECO:0000256" key="5">
    <source>
        <dbReference type="ARBA" id="ARBA00022723"/>
    </source>
</evidence>
<reference evidence="12 13" key="1">
    <citation type="journal article" date="2019" name="Nat. Med.">
        <title>A library of human gut bacterial isolates paired with longitudinal multiomics data enables mechanistic microbiome research.</title>
        <authorList>
            <person name="Poyet M."/>
            <person name="Groussin M."/>
            <person name="Gibbons S.M."/>
            <person name="Avila-Pacheco J."/>
            <person name="Jiang X."/>
            <person name="Kearney S.M."/>
            <person name="Perrotta A.R."/>
            <person name="Berdy B."/>
            <person name="Zhao S."/>
            <person name="Lieberman T.D."/>
            <person name="Swanson P.K."/>
            <person name="Smith M."/>
            <person name="Roesemann S."/>
            <person name="Alexander J.E."/>
            <person name="Rich S.A."/>
            <person name="Livny J."/>
            <person name="Vlamakis H."/>
            <person name="Clish C."/>
            <person name="Bullock K."/>
            <person name="Deik A."/>
            <person name="Scott J."/>
            <person name="Pierce K.A."/>
            <person name="Xavier R.J."/>
            <person name="Alm E.J."/>
        </authorList>
    </citation>
    <scope>NUCLEOTIDE SEQUENCE [LARGE SCALE GENOMIC DNA]</scope>
    <source>
        <strain evidence="10 12">BIOML-A4</strain>
        <strain evidence="11 13">BIOML-A5</strain>
    </source>
</reference>
<proteinExistence type="predicted"/>
<dbReference type="PANTHER" id="PTHR42917">
    <property type="entry name" value="2,4-DIENOYL-COA REDUCTASE"/>
    <property type="match status" value="1"/>
</dbReference>
<evidence type="ECO:0000313" key="13">
    <source>
        <dbReference type="Proteomes" id="UP000480929"/>
    </source>
</evidence>
<keyword evidence="5" id="KW-0479">Metal-binding</keyword>
<dbReference type="OrthoDB" id="9772736at2"/>
<dbReference type="GO" id="GO:0046872">
    <property type="term" value="F:metal ion binding"/>
    <property type="evidence" value="ECO:0007669"/>
    <property type="project" value="UniProtKB-KW"/>
</dbReference>
<accession>A0A6N7S959</accession>
<dbReference type="RefSeq" id="WP_154239623.1">
    <property type="nucleotide sequence ID" value="NZ_WKPI01000027.1"/>
</dbReference>
<dbReference type="SUPFAM" id="SSF51395">
    <property type="entry name" value="FMN-linked oxidoreductases"/>
    <property type="match status" value="1"/>
</dbReference>
<dbReference type="Proteomes" id="UP000480929">
    <property type="component" value="Unassembled WGS sequence"/>
</dbReference>
<dbReference type="InterPro" id="IPR051793">
    <property type="entry name" value="NADH:flavin_oxidoreductase"/>
</dbReference>
<evidence type="ECO:0000313" key="11">
    <source>
        <dbReference type="EMBL" id="MSC34127.1"/>
    </source>
</evidence>
<name>A0A6N7S959_9FIRM</name>
<gene>
    <name evidence="11" type="ORF">GKD88_13450</name>
    <name evidence="10" type="ORF">GKE08_13780</name>
</gene>
<keyword evidence="6" id="KW-0560">Oxidoreductase</keyword>
<dbReference type="GO" id="GO:0016491">
    <property type="term" value="F:oxidoreductase activity"/>
    <property type="evidence" value="ECO:0007669"/>
    <property type="project" value="UniProtKB-KW"/>
</dbReference>
<dbReference type="Pfam" id="PF00724">
    <property type="entry name" value="Oxidored_FMN"/>
    <property type="match status" value="1"/>
</dbReference>
<evidence type="ECO:0000256" key="2">
    <source>
        <dbReference type="ARBA" id="ARBA00001966"/>
    </source>
</evidence>
<evidence type="ECO:0000313" key="10">
    <source>
        <dbReference type="EMBL" id="MSA90397.1"/>
    </source>
</evidence>
<evidence type="ECO:0000256" key="3">
    <source>
        <dbReference type="ARBA" id="ARBA00022630"/>
    </source>
</evidence>
<keyword evidence="4" id="KW-0288">FMN</keyword>
<evidence type="ECO:0000313" key="12">
    <source>
        <dbReference type="Proteomes" id="UP000433575"/>
    </source>
</evidence>
<keyword evidence="3" id="KW-0285">Flavoprotein</keyword>
<dbReference type="InterPro" id="IPR054629">
    <property type="entry name" value="BilR_N"/>
</dbReference>
<dbReference type="Gene3D" id="3.20.20.70">
    <property type="entry name" value="Aldolase class I"/>
    <property type="match status" value="1"/>
</dbReference>
<evidence type="ECO:0000256" key="7">
    <source>
        <dbReference type="ARBA" id="ARBA00023004"/>
    </source>
</evidence>
<sequence length="368" mass="40714">MKYACLDPIVIGGCEFKNRIFFAPTTLGLKAEEKTRRLKAIAAGQTALIILPDIPVLGAGSLQNHRTFAAYHQLIQLLHAEDCKVSAQLHLSDTNFKVMLKSVPALFTHKLSADQLRQKVNDSAAATVNEMSLSRIQEIITAFGRSAQLAQKAGFDMVQIHGDRLVGSFSSSLINQRKDDYGGSLTHRMRFALEVIREVRQHCTLPIDYKLAVRQTDPDYGKAGVWEQDLDPVVSWLDQAGVDCFHVTLANHGALTDTIPPANHPVFSGEGCFLKFAEQVKALAAKPVIGVGSLRHPDMIDQEIESGRIDAAAMSRQLIADSNWVIKLMEDHPEQIQYCIGCNQKCLQGLMNHQGIHCIYEQKGSKME</sequence>
<dbReference type="GO" id="GO:0051536">
    <property type="term" value="F:iron-sulfur cluster binding"/>
    <property type="evidence" value="ECO:0007669"/>
    <property type="project" value="UniProtKB-KW"/>
</dbReference>
<evidence type="ECO:0000256" key="4">
    <source>
        <dbReference type="ARBA" id="ARBA00022643"/>
    </source>
</evidence>
<organism evidence="10 12">
    <name type="scientific">Holdemania massiliensis</name>
    <dbReference type="NCBI Taxonomy" id="1468449"/>
    <lineage>
        <taxon>Bacteria</taxon>
        <taxon>Bacillati</taxon>
        <taxon>Bacillota</taxon>
        <taxon>Erysipelotrichia</taxon>
        <taxon>Erysipelotrichales</taxon>
        <taxon>Erysipelotrichaceae</taxon>
        <taxon>Holdemania</taxon>
    </lineage>
</organism>
<keyword evidence="7" id="KW-0408">Iron</keyword>
<evidence type="ECO:0000259" key="9">
    <source>
        <dbReference type="Pfam" id="PF00724"/>
    </source>
</evidence>
<dbReference type="Proteomes" id="UP000433575">
    <property type="component" value="Unassembled WGS sequence"/>
</dbReference>
<evidence type="ECO:0000256" key="6">
    <source>
        <dbReference type="ARBA" id="ARBA00023002"/>
    </source>
</evidence>
<dbReference type="AlphaFoldDB" id="A0A6N7S959"/>
<dbReference type="NCBIfam" id="NF045592">
    <property type="entry name" value="bili_reduct_N"/>
    <property type="match status" value="1"/>
</dbReference>
<keyword evidence="13" id="KW-1185">Reference proteome</keyword>